<keyword evidence="2" id="KW-1185">Reference proteome</keyword>
<dbReference type="STRING" id="521674.Plim_0347"/>
<protein>
    <submittedName>
        <fullName evidence="1">Uncharacterized protein</fullName>
    </submittedName>
</protein>
<dbReference type="AlphaFoldDB" id="D5SPG8"/>
<name>D5SPG8_PLAL2</name>
<evidence type="ECO:0000313" key="1">
    <source>
        <dbReference type="EMBL" id="ADG66198.1"/>
    </source>
</evidence>
<reference evidence="1 2" key="1">
    <citation type="journal article" date="2010" name="Stand. Genomic Sci.">
        <title>Complete genome sequence of Planctomyces limnophilus type strain (Mu 290).</title>
        <authorList>
            <person name="Labutti K."/>
            <person name="Sikorski J."/>
            <person name="Schneider S."/>
            <person name="Nolan M."/>
            <person name="Lucas S."/>
            <person name="Glavina Del Rio T."/>
            <person name="Tice H."/>
            <person name="Cheng J.F."/>
            <person name="Goodwin L."/>
            <person name="Pitluck S."/>
            <person name="Liolios K."/>
            <person name="Ivanova N."/>
            <person name="Mavromatis K."/>
            <person name="Mikhailova N."/>
            <person name="Pati A."/>
            <person name="Chen A."/>
            <person name="Palaniappan K."/>
            <person name="Land M."/>
            <person name="Hauser L."/>
            <person name="Chang Y.J."/>
            <person name="Jeffries C.D."/>
            <person name="Tindall B.J."/>
            <person name="Rohde M."/>
            <person name="Goker M."/>
            <person name="Woyke T."/>
            <person name="Bristow J."/>
            <person name="Eisen J.A."/>
            <person name="Markowitz V."/>
            <person name="Hugenholtz P."/>
            <person name="Kyrpides N.C."/>
            <person name="Klenk H.P."/>
            <person name="Lapidus A."/>
        </authorList>
    </citation>
    <scope>NUCLEOTIDE SEQUENCE [LARGE SCALE GENOMIC DNA]</scope>
    <source>
        <strain evidence="2">ATCC 43296 / DSM 3776 / IFAM 1008 / 290</strain>
    </source>
</reference>
<dbReference type="KEGG" id="plm:Plim_0347"/>
<dbReference type="HOGENOM" id="CLU_1407635_0_0_0"/>
<gene>
    <name evidence="1" type="ordered locus">Plim_0347</name>
</gene>
<dbReference type="EMBL" id="CP001744">
    <property type="protein sequence ID" value="ADG66198.1"/>
    <property type="molecule type" value="Genomic_DNA"/>
</dbReference>
<sequence length="193" mass="21676">MENLFATARSSVALRPNNNSVVMIPDYSMELCFSESGKALVRSRVADLCDDESADIVRELPFDDAKVAVEICLLAPPNAPHEMLDGFSVQNGVSSCGIVDLEYSPTSQYSQINGSFSLEFWPRTRRLQYIFFASMTFRTQITKLLAECGGTWGAIIFESSLPIEFWSRERGRFNDDRPDRQDGKLLLPSELKS</sequence>
<organism evidence="1 2">
    <name type="scientific">Planctopirus limnophila (strain ATCC 43296 / DSM 3776 / IFAM 1008 / Mu 290)</name>
    <name type="common">Planctomyces limnophilus</name>
    <dbReference type="NCBI Taxonomy" id="521674"/>
    <lineage>
        <taxon>Bacteria</taxon>
        <taxon>Pseudomonadati</taxon>
        <taxon>Planctomycetota</taxon>
        <taxon>Planctomycetia</taxon>
        <taxon>Planctomycetales</taxon>
        <taxon>Planctomycetaceae</taxon>
        <taxon>Planctopirus</taxon>
    </lineage>
</organism>
<evidence type="ECO:0000313" key="2">
    <source>
        <dbReference type="Proteomes" id="UP000002220"/>
    </source>
</evidence>
<accession>D5SPG8</accession>
<dbReference type="Proteomes" id="UP000002220">
    <property type="component" value="Chromosome"/>
</dbReference>
<proteinExistence type="predicted"/>